<protein>
    <submittedName>
        <fullName evidence="1">Uncharacterized protein</fullName>
    </submittedName>
</protein>
<comment type="caution">
    <text evidence="1">The sequence shown here is derived from an EMBL/GenBank/DDBJ whole genome shotgun (WGS) entry which is preliminary data.</text>
</comment>
<dbReference type="AlphaFoldDB" id="U2KX53"/>
<organism evidence="1 2">
    <name type="scientific">Ruminococcus callidus ATCC 27760</name>
    <dbReference type="NCBI Taxonomy" id="411473"/>
    <lineage>
        <taxon>Bacteria</taxon>
        <taxon>Bacillati</taxon>
        <taxon>Bacillota</taxon>
        <taxon>Clostridia</taxon>
        <taxon>Eubacteriales</taxon>
        <taxon>Oscillospiraceae</taxon>
        <taxon>Ruminococcus</taxon>
    </lineage>
</organism>
<name>U2KX53_9FIRM</name>
<dbReference type="EMBL" id="AWVF01000093">
    <property type="protein sequence ID" value="ERJ96872.1"/>
    <property type="molecule type" value="Genomic_DNA"/>
</dbReference>
<gene>
    <name evidence="1" type="ORF">RUMCAL_00799</name>
</gene>
<dbReference type="Proteomes" id="UP000016662">
    <property type="component" value="Unassembled WGS sequence"/>
</dbReference>
<evidence type="ECO:0000313" key="1">
    <source>
        <dbReference type="EMBL" id="ERJ96872.1"/>
    </source>
</evidence>
<sequence length="41" mass="4855">MYFNGAIHFYVNLCEYALYHNPQYTIILASLQICCFSENVF</sequence>
<keyword evidence="2" id="KW-1185">Reference proteome</keyword>
<evidence type="ECO:0000313" key="2">
    <source>
        <dbReference type="Proteomes" id="UP000016662"/>
    </source>
</evidence>
<dbReference type="STRING" id="411473.RUMCAL_00799"/>
<accession>U2KX53</accession>
<dbReference type="HOGENOM" id="CLU_3276136_0_0_9"/>
<proteinExistence type="predicted"/>
<reference evidence="1 2" key="1">
    <citation type="submission" date="2013-07" db="EMBL/GenBank/DDBJ databases">
        <authorList>
            <person name="Weinstock G."/>
            <person name="Sodergren E."/>
            <person name="Wylie T."/>
            <person name="Fulton L."/>
            <person name="Fulton R."/>
            <person name="Fronick C."/>
            <person name="O'Laughlin M."/>
            <person name="Godfrey J."/>
            <person name="Miner T."/>
            <person name="Herter B."/>
            <person name="Appelbaum E."/>
            <person name="Cordes M."/>
            <person name="Lek S."/>
            <person name="Wollam A."/>
            <person name="Pepin K.H."/>
            <person name="Palsikar V.B."/>
            <person name="Mitreva M."/>
            <person name="Wilson R.K."/>
        </authorList>
    </citation>
    <scope>NUCLEOTIDE SEQUENCE [LARGE SCALE GENOMIC DNA]</scope>
    <source>
        <strain evidence="1 2">ATCC 27760</strain>
    </source>
</reference>